<evidence type="ECO:0000259" key="14">
    <source>
        <dbReference type="PROSITE" id="PS50304"/>
    </source>
</evidence>
<feature type="region of interest" description="Disordered" evidence="13">
    <location>
        <begin position="1838"/>
        <end position="1889"/>
    </location>
</feature>
<keyword evidence="4" id="KW-0547">Nucleotide-binding</keyword>
<keyword evidence="3" id="KW-0677">Repeat</keyword>
<evidence type="ECO:0000256" key="12">
    <source>
        <dbReference type="ARBA" id="ARBA00047984"/>
    </source>
</evidence>
<evidence type="ECO:0000256" key="2">
    <source>
        <dbReference type="ARBA" id="ARBA00022473"/>
    </source>
</evidence>
<dbReference type="InterPro" id="IPR008978">
    <property type="entry name" value="HSP20-like_chaperone"/>
</dbReference>
<keyword evidence="8" id="KW-0067">ATP-binding</keyword>
<dbReference type="EMBL" id="BGZK01000073">
    <property type="protein sequence ID" value="GBP15585.1"/>
    <property type="molecule type" value="Genomic_DNA"/>
</dbReference>
<evidence type="ECO:0000256" key="1">
    <source>
        <dbReference type="ARBA" id="ARBA00012552"/>
    </source>
</evidence>
<comment type="catalytic activity">
    <reaction evidence="12">
        <text>ATP + H2O = ADP + phosphate + H(+)</text>
        <dbReference type="Rhea" id="RHEA:13065"/>
        <dbReference type="ChEBI" id="CHEBI:15377"/>
        <dbReference type="ChEBI" id="CHEBI:15378"/>
        <dbReference type="ChEBI" id="CHEBI:30616"/>
        <dbReference type="ChEBI" id="CHEBI:43474"/>
        <dbReference type="ChEBI" id="CHEBI:456216"/>
        <dbReference type="EC" id="3.6.4.13"/>
    </reaction>
</comment>
<evidence type="ECO:0000256" key="8">
    <source>
        <dbReference type="ARBA" id="ARBA00022840"/>
    </source>
</evidence>
<accession>A0A4C1TN55</accession>
<feature type="domain" description="Tudor" evidence="14">
    <location>
        <begin position="1356"/>
        <end position="1415"/>
    </location>
</feature>
<evidence type="ECO:0000256" key="6">
    <source>
        <dbReference type="ARBA" id="ARBA00022801"/>
    </source>
</evidence>
<feature type="compositionally biased region" description="Basic and acidic residues" evidence="13">
    <location>
        <begin position="1854"/>
        <end position="1869"/>
    </location>
</feature>
<dbReference type="SMART" id="SM00487">
    <property type="entry name" value="DEXDc"/>
    <property type="match status" value="1"/>
</dbReference>
<keyword evidence="2" id="KW-0217">Developmental protein</keyword>
<dbReference type="SUPFAM" id="SSF63748">
    <property type="entry name" value="Tudor/PWWP/MBT"/>
    <property type="match status" value="2"/>
</dbReference>
<dbReference type="InterPro" id="IPR002999">
    <property type="entry name" value="Tudor"/>
</dbReference>
<dbReference type="GO" id="GO:0005737">
    <property type="term" value="C:cytoplasm"/>
    <property type="evidence" value="ECO:0007669"/>
    <property type="project" value="UniProtKB-ARBA"/>
</dbReference>
<comment type="caution">
    <text evidence="16">The sequence shown here is derived from an EMBL/GenBank/DDBJ whole genome shotgun (WGS) entry which is preliminary data.</text>
</comment>
<evidence type="ECO:0000256" key="5">
    <source>
        <dbReference type="ARBA" id="ARBA00022782"/>
    </source>
</evidence>
<dbReference type="Gene3D" id="3.40.50.300">
    <property type="entry name" value="P-loop containing nucleotide triphosphate hydrolases"/>
    <property type="match status" value="2"/>
</dbReference>
<dbReference type="GO" id="GO:0003676">
    <property type="term" value="F:nucleic acid binding"/>
    <property type="evidence" value="ECO:0007669"/>
    <property type="project" value="InterPro"/>
</dbReference>
<evidence type="ECO:0000256" key="3">
    <source>
        <dbReference type="ARBA" id="ARBA00022737"/>
    </source>
</evidence>
<dbReference type="InterPro" id="IPR007052">
    <property type="entry name" value="CS_dom"/>
</dbReference>
<dbReference type="GO" id="GO:0031047">
    <property type="term" value="P:regulatory ncRNA-mediated gene silencing"/>
    <property type="evidence" value="ECO:0007669"/>
    <property type="project" value="UniProtKB-KW"/>
</dbReference>
<dbReference type="PANTHER" id="PTHR22655">
    <property type="entry name" value="ATP-DEPENDENT RNA HELICASE TDRD12-RELATED"/>
    <property type="match status" value="1"/>
</dbReference>
<dbReference type="PROSITE" id="PS51203">
    <property type="entry name" value="CS"/>
    <property type="match status" value="1"/>
</dbReference>
<dbReference type="GO" id="GO:0005524">
    <property type="term" value="F:ATP binding"/>
    <property type="evidence" value="ECO:0007669"/>
    <property type="project" value="UniProtKB-KW"/>
</dbReference>
<evidence type="ECO:0000259" key="15">
    <source>
        <dbReference type="PROSITE" id="PS51203"/>
    </source>
</evidence>
<evidence type="ECO:0000256" key="11">
    <source>
        <dbReference type="ARBA" id="ARBA00023254"/>
    </source>
</evidence>
<evidence type="ECO:0000256" key="4">
    <source>
        <dbReference type="ARBA" id="ARBA00022741"/>
    </source>
</evidence>
<dbReference type="InterPro" id="IPR035437">
    <property type="entry name" value="SNase_OB-fold_sf"/>
</dbReference>
<feature type="compositionally biased region" description="Basic and acidic residues" evidence="13">
    <location>
        <begin position="1880"/>
        <end position="1889"/>
    </location>
</feature>
<dbReference type="Gene3D" id="2.40.50.90">
    <property type="match status" value="1"/>
</dbReference>
<organism evidence="16 17">
    <name type="scientific">Eumeta variegata</name>
    <name type="common">Bagworm moth</name>
    <name type="synonym">Eumeta japonica</name>
    <dbReference type="NCBI Taxonomy" id="151549"/>
    <lineage>
        <taxon>Eukaryota</taxon>
        <taxon>Metazoa</taxon>
        <taxon>Ecdysozoa</taxon>
        <taxon>Arthropoda</taxon>
        <taxon>Hexapoda</taxon>
        <taxon>Insecta</taxon>
        <taxon>Pterygota</taxon>
        <taxon>Neoptera</taxon>
        <taxon>Endopterygota</taxon>
        <taxon>Lepidoptera</taxon>
        <taxon>Glossata</taxon>
        <taxon>Ditrysia</taxon>
        <taxon>Tineoidea</taxon>
        <taxon>Psychidae</taxon>
        <taxon>Oiketicinae</taxon>
        <taxon>Eumeta</taxon>
    </lineage>
</organism>
<dbReference type="STRING" id="151549.A0A4C1TN55"/>
<keyword evidence="6" id="KW-0378">Hydrolase</keyword>
<evidence type="ECO:0000256" key="10">
    <source>
        <dbReference type="ARBA" id="ARBA00023158"/>
    </source>
</evidence>
<evidence type="ECO:0000256" key="7">
    <source>
        <dbReference type="ARBA" id="ARBA00022806"/>
    </source>
</evidence>
<dbReference type="Gene3D" id="2.60.40.790">
    <property type="match status" value="1"/>
</dbReference>
<dbReference type="GO" id="GO:0007283">
    <property type="term" value="P:spermatogenesis"/>
    <property type="evidence" value="ECO:0007669"/>
    <property type="project" value="UniProtKB-KW"/>
</dbReference>
<dbReference type="InterPro" id="IPR011545">
    <property type="entry name" value="DEAD/DEAH_box_helicase_dom"/>
</dbReference>
<dbReference type="OrthoDB" id="249932at2759"/>
<sequence length="1889" mass="217481">MDTYILDPRTYRAQTFGHTEAGPLGILRLDPEAHRVGVLGHTEPGSLGTQNQGLGHREPRNSIFERKPHIYGDITIKWPDGRIKSLTRILKKSNFALYDENRFKTDLLSGSLQTELSSLEKEKVLKIIEKSWHVQDEQRANDAPKNMSLSDTEHYRTNHNQYKLTVKNLELHNMQMEELDVPKKVIYNCNDFNEVSMSTSLSKSNHITKMNSGDKQQMGFVEKYSGFEEKERHEISPTHKRLLDAKNKLFTMIEECAVSLTENKPKLSMSENEFSCKQTEFAEELPVKTPRHFPRSSAPYSKYRKKKIVPDYDTKTKKCVVCGPPDCLPKLNIQVVPKYTENLTTSSIPVLTIERDLKSQNKEPQDNKFEHYNQINYEDSEDNRPLDRVKLHYIFEQAMSKTNYEEEFMHQTPTGAQMDTNELTKKINVAQSPTKQFINSTVESDNLDISLNSSASQLIARKLKFLGIETSQKSNVLLDNDTSSKNISFSSRKHNSLQNNEINSIDSEHETSLPSTAEEIEQNEEYLSLRQTLQKLMVKSKKLSVNDIVIANCSTENNVNPLKNIDPSLSKFVDKLISPNLMVHTKNNNRIIPNLEMRNVNFVPNIHAVLRNFSVKHPMMLQTVSWFTILRGFSLFMISPSHSGKTLGYLPAICNLVLHHYQETDRFGPICIIVCATARAVSDAADLCKKFLGKSKIVLSYYSGVCEEHFLTELLNGCDILVCTLPALIRLMNVVHSSLNLQRFSILVMDDCEILSQIHEKEIKSLIFKVKKLLQMRVNNVERIQIIVASKIWCDFMEPFAKWAPDTVVCIGSHLECVLYSKVLTSIEFLQKNQKVDTVGEFMKNVDMTKKTVIVCQTNEEVALLESRLKQDKLIVFVANNDMTVETIYNLSEEWREYSDPVLSPVLVCCDKNLVHLNITDAHNLLHYSLPRLYSTFAKRFSVLADSYPSIFASNKSNSNMIKILLDEENIEQLPKILHFVKRCSKEIPPYLDQKASNVMIEKDTMKAQRLVPLCEYLLSLGQCPDFWNCKARHTVFKEYDEPPQWVPKHGFITFQVISINGAVMYSARLLSHIINGTVNKYPQNYSIIAMKMAMYYSNEHNRRPHGIPKIGDICTVAAKLNLYQRCQIVEILTVNDKENPELLLIKLIDDEKWQKAKAVHLYYLPEELKNMPSYVVQVRLGNVQPKDKDVTYSYIADDLVKKMLKSDENFYMKAEIILAIGNILIVDKLEVCQDLVFANQSVVRYDVKKELLKAHALTNDEHVAKLQKIVEMAGLSAQSKDVIAQDVKTISVIKKTLKPCWAHLNKDDFSLVYFASANNLDQIFVRLVKFQNCLDSLTKDIQKYIANEKYEKMTTYKIGELVLAKFPDDCLYYRARIEETINKIKYRCFFVDHGDWREISVSCILPITEEFVSRMPFQAIECRLVGIQPMGQEWTEFSINWFCDQCFMDKSDKLKKMYVKYFTKEVPELTDGHKYGVIMIDTTGPEDIIINQSILDANLAQQKDNEIHYIHTLNFQRPVQESSNSDDSDWEKDAILFKDIHYQRKFDDSENLTKSPLDEVFQKPPIRSVSLIGSDDESSIVDDFYVDMTQEDIKTLFNQTSKITCKQQSIPVTDGPKRNTTPENFLKIETQTENKLSTLSSGSHKINHYNPKEMTNATKFDFVYEQLPTSVSEFVHKDGTPERMVRVEGNPKNSPSILSSFEVVSSVIKSELDSDDFSTAESISLNTENNAKDAKLKPKLYWNQTKSMISIKIEITGVENYEIDIKERNIKFSTTVNEIQYSFDIELYGTIKPNLSQHDAKGLYVLVKLYKRMSKTWLTLTRDNQLKRWIAYDPESIDTSDDEDEGNPTGNKEQFKKYVENTHYAESDRDSDEDFFDDTPERYRRDSD</sequence>
<dbReference type="EC" id="3.6.4.13" evidence="1"/>
<keyword evidence="10" id="KW-0943">RNA-mediated gene silencing</keyword>
<dbReference type="PROSITE" id="PS50304">
    <property type="entry name" value="TUDOR"/>
    <property type="match status" value="1"/>
</dbReference>
<evidence type="ECO:0000256" key="9">
    <source>
        <dbReference type="ARBA" id="ARBA00022871"/>
    </source>
</evidence>
<dbReference type="SUPFAM" id="SSF52540">
    <property type="entry name" value="P-loop containing nucleoside triphosphate hydrolases"/>
    <property type="match status" value="1"/>
</dbReference>
<evidence type="ECO:0000256" key="13">
    <source>
        <dbReference type="SAM" id="MobiDB-lite"/>
    </source>
</evidence>
<feature type="compositionally biased region" description="Acidic residues" evidence="13">
    <location>
        <begin position="1870"/>
        <end position="1879"/>
    </location>
</feature>
<dbReference type="SMART" id="SM00333">
    <property type="entry name" value="TUDOR"/>
    <property type="match status" value="1"/>
</dbReference>
<feature type="domain" description="CS" evidence="15">
    <location>
        <begin position="1736"/>
        <end position="1822"/>
    </location>
</feature>
<dbReference type="InterPro" id="IPR014001">
    <property type="entry name" value="Helicase_ATP-bd"/>
</dbReference>
<keyword evidence="9" id="KW-0744">Spermatogenesis</keyword>
<keyword evidence="7 16" id="KW-0347">Helicase</keyword>
<gene>
    <name evidence="16" type="primary">TDRD12</name>
    <name evidence="16" type="ORF">EVAR_5286_1</name>
</gene>
<dbReference type="CDD" id="cd20435">
    <property type="entry name" value="Tudor_TDRD12_rpt2"/>
    <property type="match status" value="1"/>
</dbReference>
<dbReference type="Gene3D" id="2.30.30.140">
    <property type="match status" value="2"/>
</dbReference>
<dbReference type="Proteomes" id="UP000299102">
    <property type="component" value="Unassembled WGS sequence"/>
</dbReference>
<dbReference type="GO" id="GO:0016787">
    <property type="term" value="F:hydrolase activity"/>
    <property type="evidence" value="ECO:0007669"/>
    <property type="project" value="UniProtKB-KW"/>
</dbReference>
<evidence type="ECO:0000313" key="16">
    <source>
        <dbReference type="EMBL" id="GBP15585.1"/>
    </source>
</evidence>
<protein>
    <recommendedName>
        <fullName evidence="1">RNA helicase</fullName>
        <ecNumber evidence="1">3.6.4.13</ecNumber>
    </recommendedName>
</protein>
<dbReference type="Pfam" id="PF00270">
    <property type="entry name" value="DEAD"/>
    <property type="match status" value="1"/>
</dbReference>
<proteinExistence type="predicted"/>
<dbReference type="PANTHER" id="PTHR22655:SF2">
    <property type="entry name" value="ATP-DEPENDENT RNA HELICASE TDRD12-RELATED"/>
    <property type="match status" value="1"/>
</dbReference>
<dbReference type="GO" id="GO:0003724">
    <property type="term" value="F:RNA helicase activity"/>
    <property type="evidence" value="ECO:0007669"/>
    <property type="project" value="UniProtKB-EC"/>
</dbReference>
<dbReference type="InterPro" id="IPR027417">
    <property type="entry name" value="P-loop_NTPase"/>
</dbReference>
<dbReference type="GO" id="GO:0042078">
    <property type="term" value="P:germ-line stem cell division"/>
    <property type="evidence" value="ECO:0007669"/>
    <property type="project" value="TreeGrafter"/>
</dbReference>
<keyword evidence="11" id="KW-0469">Meiosis</keyword>
<dbReference type="SUPFAM" id="SSF49764">
    <property type="entry name" value="HSP20-like chaperones"/>
    <property type="match status" value="1"/>
</dbReference>
<name>A0A4C1TN55_EUMVA</name>
<dbReference type="Pfam" id="PF04969">
    <property type="entry name" value="CS"/>
    <property type="match status" value="1"/>
</dbReference>
<keyword evidence="17" id="KW-1185">Reference proteome</keyword>
<dbReference type="GO" id="GO:0051321">
    <property type="term" value="P:meiotic cell cycle"/>
    <property type="evidence" value="ECO:0007669"/>
    <property type="project" value="UniProtKB-KW"/>
</dbReference>
<reference evidence="16 17" key="1">
    <citation type="journal article" date="2019" name="Commun. Biol.">
        <title>The bagworm genome reveals a unique fibroin gene that provides high tensile strength.</title>
        <authorList>
            <person name="Kono N."/>
            <person name="Nakamura H."/>
            <person name="Ohtoshi R."/>
            <person name="Tomita M."/>
            <person name="Numata K."/>
            <person name="Arakawa K."/>
        </authorList>
    </citation>
    <scope>NUCLEOTIDE SEQUENCE [LARGE SCALE GENOMIC DNA]</scope>
</reference>
<keyword evidence="5" id="KW-0221">Differentiation</keyword>
<dbReference type="Pfam" id="PF00567">
    <property type="entry name" value="TUDOR"/>
    <property type="match status" value="2"/>
</dbReference>
<evidence type="ECO:0000313" key="17">
    <source>
        <dbReference type="Proteomes" id="UP000299102"/>
    </source>
</evidence>
<feature type="compositionally biased region" description="Acidic residues" evidence="13">
    <location>
        <begin position="1838"/>
        <end position="1847"/>
    </location>
</feature>